<name>A0A9N7U1K6_PLEPL</name>
<sequence>SGIGFLQKEKAGGVGGVGCEEETDLMCRESVSLLHCRPVEGGSPARLPTSNRRRVTGTSVNQLCFHGGDPPGKLLENVWTSLKVCRESRGGGGEQEGSRRGAGGLMGIRQEGKQASKPQQKPQT</sequence>
<evidence type="ECO:0000313" key="3">
    <source>
        <dbReference type="Proteomes" id="UP001153269"/>
    </source>
</evidence>
<evidence type="ECO:0000256" key="1">
    <source>
        <dbReference type="SAM" id="MobiDB-lite"/>
    </source>
</evidence>
<dbReference type="EMBL" id="CADEAL010000585">
    <property type="protein sequence ID" value="CAB1422472.1"/>
    <property type="molecule type" value="Genomic_DNA"/>
</dbReference>
<proteinExistence type="predicted"/>
<gene>
    <name evidence="2" type="ORF">PLEPLA_LOCUS10388</name>
</gene>
<dbReference type="Proteomes" id="UP001153269">
    <property type="component" value="Unassembled WGS sequence"/>
</dbReference>
<comment type="caution">
    <text evidence="2">The sequence shown here is derived from an EMBL/GenBank/DDBJ whole genome shotgun (WGS) entry which is preliminary data.</text>
</comment>
<feature type="non-terminal residue" evidence="2">
    <location>
        <position position="124"/>
    </location>
</feature>
<feature type="region of interest" description="Disordered" evidence="1">
    <location>
        <begin position="86"/>
        <end position="124"/>
    </location>
</feature>
<protein>
    <submittedName>
        <fullName evidence="2">Uncharacterized protein</fullName>
    </submittedName>
</protein>
<dbReference type="AlphaFoldDB" id="A0A9N7U1K6"/>
<evidence type="ECO:0000313" key="2">
    <source>
        <dbReference type="EMBL" id="CAB1422472.1"/>
    </source>
</evidence>
<keyword evidence="3" id="KW-1185">Reference proteome</keyword>
<reference evidence="2" key="1">
    <citation type="submission" date="2020-03" db="EMBL/GenBank/DDBJ databases">
        <authorList>
            <person name="Weist P."/>
        </authorList>
    </citation>
    <scope>NUCLEOTIDE SEQUENCE</scope>
</reference>
<organism evidence="2 3">
    <name type="scientific">Pleuronectes platessa</name>
    <name type="common">European plaice</name>
    <dbReference type="NCBI Taxonomy" id="8262"/>
    <lineage>
        <taxon>Eukaryota</taxon>
        <taxon>Metazoa</taxon>
        <taxon>Chordata</taxon>
        <taxon>Craniata</taxon>
        <taxon>Vertebrata</taxon>
        <taxon>Euteleostomi</taxon>
        <taxon>Actinopterygii</taxon>
        <taxon>Neopterygii</taxon>
        <taxon>Teleostei</taxon>
        <taxon>Neoteleostei</taxon>
        <taxon>Acanthomorphata</taxon>
        <taxon>Carangaria</taxon>
        <taxon>Pleuronectiformes</taxon>
        <taxon>Pleuronectoidei</taxon>
        <taxon>Pleuronectidae</taxon>
        <taxon>Pleuronectes</taxon>
    </lineage>
</organism>
<feature type="compositionally biased region" description="Gly residues" evidence="1">
    <location>
        <begin position="90"/>
        <end position="106"/>
    </location>
</feature>
<accession>A0A9N7U1K6</accession>